<reference evidence="1 2" key="1">
    <citation type="submission" date="2018-06" db="EMBL/GenBank/DDBJ databases">
        <title>Genomic Encyclopedia of Type Strains, Phase IV (KMG-IV): sequencing the most valuable type-strain genomes for metagenomic binning, comparative biology and taxonomic classification.</title>
        <authorList>
            <person name="Goeker M."/>
        </authorList>
    </citation>
    <scope>NUCLEOTIDE SEQUENCE [LARGE SCALE GENOMIC DNA]</scope>
    <source>
        <strain evidence="1 2">DSM 44599</strain>
    </source>
</reference>
<proteinExistence type="predicted"/>
<dbReference type="EMBL" id="QNRE01000011">
    <property type="protein sequence ID" value="RBO87493.1"/>
    <property type="molecule type" value="Genomic_DNA"/>
</dbReference>
<sequence>MTDRYGWLIEKPLRQPLVLGRWDGFSNIMLFHIPSGALLWWMFDETDEGSLGVFVHLTSEEAQTVYDSADGGVLEPVRHNLTDRQAVVWSASEGEPPRVAEFYVPAEMSEAEFTECLWSAAEATRLRAALSAPAKEAFDLARLAAC</sequence>
<dbReference type="AlphaFoldDB" id="A0A366DBT6"/>
<evidence type="ECO:0000313" key="1">
    <source>
        <dbReference type="EMBL" id="RBO87493.1"/>
    </source>
</evidence>
<gene>
    <name evidence="1" type="ORF">DFR74_111199</name>
</gene>
<evidence type="ECO:0000313" key="2">
    <source>
        <dbReference type="Proteomes" id="UP000252586"/>
    </source>
</evidence>
<accession>A0A366DBT6</accession>
<protein>
    <submittedName>
        <fullName evidence="1">Uncharacterized protein</fullName>
    </submittedName>
</protein>
<keyword evidence="2" id="KW-1185">Reference proteome</keyword>
<name>A0A366DBT6_9NOCA</name>
<dbReference type="RefSeq" id="WP_067505303.1">
    <property type="nucleotide sequence ID" value="NZ_CP107943.1"/>
</dbReference>
<organism evidence="1 2">
    <name type="scientific">Nocardia puris</name>
    <dbReference type="NCBI Taxonomy" id="208602"/>
    <lineage>
        <taxon>Bacteria</taxon>
        <taxon>Bacillati</taxon>
        <taxon>Actinomycetota</taxon>
        <taxon>Actinomycetes</taxon>
        <taxon>Mycobacteriales</taxon>
        <taxon>Nocardiaceae</taxon>
        <taxon>Nocardia</taxon>
    </lineage>
</organism>
<comment type="caution">
    <text evidence="1">The sequence shown here is derived from an EMBL/GenBank/DDBJ whole genome shotgun (WGS) entry which is preliminary data.</text>
</comment>
<dbReference type="Proteomes" id="UP000252586">
    <property type="component" value="Unassembled WGS sequence"/>
</dbReference>